<dbReference type="PANTHER" id="PTHR38791:SF11">
    <property type="entry name" value="ZN(II)2CYS6 TRANSCRIPTION FACTOR (EUROFUNG)"/>
    <property type="match status" value="1"/>
</dbReference>
<evidence type="ECO:0000313" key="2">
    <source>
        <dbReference type="EMBL" id="KAF5638393.1"/>
    </source>
</evidence>
<dbReference type="InterPro" id="IPR053175">
    <property type="entry name" value="DHMBA_Reg_Transcription_Factor"/>
</dbReference>
<organism evidence="2 3">
    <name type="scientific">Fusarium tjaetaba</name>
    <dbReference type="NCBI Taxonomy" id="1567544"/>
    <lineage>
        <taxon>Eukaryota</taxon>
        <taxon>Fungi</taxon>
        <taxon>Dikarya</taxon>
        <taxon>Ascomycota</taxon>
        <taxon>Pezizomycotina</taxon>
        <taxon>Sordariomycetes</taxon>
        <taxon>Hypocreomycetidae</taxon>
        <taxon>Hypocreales</taxon>
        <taxon>Nectriaceae</taxon>
        <taxon>Fusarium</taxon>
        <taxon>Fusarium fujikuroi species complex</taxon>
    </lineage>
</organism>
<evidence type="ECO:0000256" key="1">
    <source>
        <dbReference type="SAM" id="MobiDB-lite"/>
    </source>
</evidence>
<reference evidence="2 3" key="1">
    <citation type="submission" date="2020-05" db="EMBL/GenBank/DDBJ databases">
        <title>Identification and distribution of gene clusters putatively required for synthesis of sphingolipid metabolism inhibitors in phylogenetically diverse species of the filamentous fungus Fusarium.</title>
        <authorList>
            <person name="Kim H.-S."/>
            <person name="Busman M."/>
            <person name="Brown D.W."/>
            <person name="Divon H."/>
            <person name="Uhlig S."/>
            <person name="Proctor R.H."/>
        </authorList>
    </citation>
    <scope>NUCLEOTIDE SEQUENCE [LARGE SCALE GENOMIC DNA]</scope>
    <source>
        <strain evidence="2 3">NRRL 66243</strain>
    </source>
</reference>
<comment type="caution">
    <text evidence="2">The sequence shown here is derived from an EMBL/GenBank/DDBJ whole genome shotgun (WGS) entry which is preliminary data.</text>
</comment>
<sequence length="502" mass="55514">MSYACDLVPAGCGQCRRAKLTCHGYRSPDELVFRDETRKTAQKAAARERATRLPAAPQWSSDTSSRQAFLSLYVGTYSRGFDAPLQSLLADSGPNGHLQICVNAVGLAFMAFQLNRQDLVPLANKQYLKAIHRLGLVVGSSLQANNVVANQSLSNETLQSVLLLDLYEKMSNQSQQLSGYPSLRLSHIQGAFSIIQSRPRDELSNPTMQQLAGRTVFALTYSCGAAGIPIPEALVELYHRLGSHVLGSSWALLRLYLRLNNFDAAVKAGKVDSKECLERLQDFRVEISSAQSKIPLSWQPHRRYTSDGFVFNGYYDIYPRHDAPQHFNAHRILRLAVCAGLHKFQPSTEIAEEITQVTREICASVPHIILPTARPQNTFPLTPMQILECSGSLTALYAAARFTQDPAMRAWVLQTLMFARKSDVIGVWTLLLSAGDIVDGEVGVLAYYTWNDGKADHDCPKQPSTKVFHAKPTSKTPGASSGEIASIYGRTYQQSQPEHRSD</sequence>
<gene>
    <name evidence="2" type="ORF">FTJAE_5298</name>
</gene>
<protein>
    <recommendedName>
        <fullName evidence="4">Zn(2)-C6 fungal-type domain-containing protein</fullName>
    </recommendedName>
</protein>
<accession>A0A8H5RSM9</accession>
<dbReference type="PANTHER" id="PTHR38791">
    <property type="entry name" value="ZN(II)2CYS6 TRANSCRIPTION FACTOR (EUROFUNG)-RELATED-RELATED"/>
    <property type="match status" value="1"/>
</dbReference>
<dbReference type="EMBL" id="JAAQRI010000102">
    <property type="protein sequence ID" value="KAF5638393.1"/>
    <property type="molecule type" value="Genomic_DNA"/>
</dbReference>
<name>A0A8H5RSM9_9HYPO</name>
<proteinExistence type="predicted"/>
<evidence type="ECO:0000313" key="3">
    <source>
        <dbReference type="Proteomes" id="UP000530670"/>
    </source>
</evidence>
<evidence type="ECO:0008006" key="4">
    <source>
        <dbReference type="Google" id="ProtNLM"/>
    </source>
</evidence>
<dbReference type="GeneID" id="59304060"/>
<dbReference type="RefSeq" id="XP_037207593.1">
    <property type="nucleotide sequence ID" value="XM_037351790.1"/>
</dbReference>
<dbReference type="Proteomes" id="UP000530670">
    <property type="component" value="Unassembled WGS sequence"/>
</dbReference>
<dbReference type="OrthoDB" id="5429770at2759"/>
<dbReference type="AlphaFoldDB" id="A0A8H5RSM9"/>
<keyword evidence="3" id="KW-1185">Reference proteome</keyword>
<feature type="region of interest" description="Disordered" evidence="1">
    <location>
        <begin position="460"/>
        <end position="502"/>
    </location>
</feature>